<dbReference type="InterPro" id="IPR009081">
    <property type="entry name" value="PP-bd_ACP"/>
</dbReference>
<dbReference type="InterPro" id="IPR030918">
    <property type="entry name" value="PT_fungal_PKS"/>
</dbReference>
<feature type="region of interest" description="Disordered" evidence="7">
    <location>
        <begin position="1"/>
        <end position="23"/>
    </location>
</feature>
<dbReference type="InterPro" id="IPR020841">
    <property type="entry name" value="PKS_Beta-ketoAc_synthase_dom"/>
</dbReference>
<dbReference type="SMART" id="SM00823">
    <property type="entry name" value="PKS_PP"/>
    <property type="match status" value="1"/>
</dbReference>
<comment type="cofactor">
    <cofactor evidence="1">
        <name>pantetheine 4'-phosphate</name>
        <dbReference type="ChEBI" id="CHEBI:47942"/>
    </cofactor>
</comment>
<dbReference type="SUPFAM" id="SSF55048">
    <property type="entry name" value="Probable ACP-binding domain of malonyl-CoA ACP transacylase"/>
    <property type="match status" value="1"/>
</dbReference>
<dbReference type="InterPro" id="IPR020806">
    <property type="entry name" value="PKS_PP-bd"/>
</dbReference>
<dbReference type="InterPro" id="IPR014043">
    <property type="entry name" value="Acyl_transferase_dom"/>
</dbReference>
<dbReference type="CDD" id="cd00833">
    <property type="entry name" value="PKS"/>
    <property type="match status" value="1"/>
</dbReference>
<dbReference type="Pfam" id="PF14765">
    <property type="entry name" value="PS-DH"/>
    <property type="match status" value="1"/>
</dbReference>
<dbReference type="Gene3D" id="1.10.1200.10">
    <property type="entry name" value="ACP-like"/>
    <property type="match status" value="1"/>
</dbReference>
<dbReference type="Pfam" id="PF02801">
    <property type="entry name" value="Ketoacyl-synt_C"/>
    <property type="match status" value="1"/>
</dbReference>
<dbReference type="InterPro" id="IPR014031">
    <property type="entry name" value="Ketoacyl_synth_C"/>
</dbReference>
<evidence type="ECO:0000256" key="1">
    <source>
        <dbReference type="ARBA" id="ARBA00001957"/>
    </source>
</evidence>
<dbReference type="GO" id="GO:0031177">
    <property type="term" value="F:phosphopantetheine binding"/>
    <property type="evidence" value="ECO:0007669"/>
    <property type="project" value="InterPro"/>
</dbReference>
<dbReference type="InterPro" id="IPR006162">
    <property type="entry name" value="Ppantetheine_attach_site"/>
</dbReference>
<evidence type="ECO:0000256" key="7">
    <source>
        <dbReference type="SAM" id="MobiDB-lite"/>
    </source>
</evidence>
<dbReference type="GO" id="GO:0004315">
    <property type="term" value="F:3-oxoacyl-[acyl-carrier-protein] synthase activity"/>
    <property type="evidence" value="ECO:0007669"/>
    <property type="project" value="InterPro"/>
</dbReference>
<dbReference type="InterPro" id="IPR042104">
    <property type="entry name" value="PKS_dehydratase_sf"/>
</dbReference>
<dbReference type="Pfam" id="PF00109">
    <property type="entry name" value="ketoacyl-synt"/>
    <property type="match status" value="1"/>
</dbReference>
<feature type="compositionally biased region" description="Low complexity" evidence="7">
    <location>
        <begin position="9"/>
        <end position="18"/>
    </location>
</feature>
<dbReference type="Pfam" id="PF00550">
    <property type="entry name" value="PP-binding"/>
    <property type="match status" value="1"/>
</dbReference>
<evidence type="ECO:0008006" key="13">
    <source>
        <dbReference type="Google" id="ProtNLM"/>
    </source>
</evidence>
<dbReference type="InterPro" id="IPR049900">
    <property type="entry name" value="PKS_mFAS_DH"/>
</dbReference>
<keyword evidence="3" id="KW-0596">Phosphopantetheine</keyword>
<organism evidence="11 12">
    <name type="scientific">Aspergillus tamarii</name>
    <dbReference type="NCBI Taxonomy" id="41984"/>
    <lineage>
        <taxon>Eukaryota</taxon>
        <taxon>Fungi</taxon>
        <taxon>Dikarya</taxon>
        <taxon>Ascomycota</taxon>
        <taxon>Pezizomycotina</taxon>
        <taxon>Eurotiomycetes</taxon>
        <taxon>Eurotiomycetidae</taxon>
        <taxon>Eurotiales</taxon>
        <taxon>Aspergillaceae</taxon>
        <taxon>Aspergillus</taxon>
        <taxon>Aspergillus subgen. Circumdati</taxon>
    </lineage>
</organism>
<dbReference type="GO" id="GO:0044550">
    <property type="term" value="P:secondary metabolite biosynthetic process"/>
    <property type="evidence" value="ECO:0007669"/>
    <property type="project" value="UniProtKB-ARBA"/>
</dbReference>
<keyword evidence="4" id="KW-0597">Phosphoprotein</keyword>
<protein>
    <recommendedName>
        <fullName evidence="13">Polyketide synthase</fullName>
    </recommendedName>
</protein>
<evidence type="ECO:0000313" key="11">
    <source>
        <dbReference type="EMBL" id="KAE8168586.1"/>
    </source>
</evidence>
<gene>
    <name evidence="11" type="ORF">BDV40DRAFT_307255</name>
</gene>
<dbReference type="Pfam" id="PF16073">
    <property type="entry name" value="SAT"/>
    <property type="match status" value="1"/>
</dbReference>
<dbReference type="Gene3D" id="3.10.129.110">
    <property type="entry name" value="Polyketide synthase dehydratase"/>
    <property type="match status" value="1"/>
</dbReference>
<dbReference type="InterPro" id="IPR018201">
    <property type="entry name" value="Ketoacyl_synth_AS"/>
</dbReference>
<dbReference type="InterPro" id="IPR014030">
    <property type="entry name" value="Ketoacyl_synth_N"/>
</dbReference>
<dbReference type="PROSITE" id="PS52004">
    <property type="entry name" value="KS3_2"/>
    <property type="match status" value="1"/>
</dbReference>
<feature type="region of interest" description="C-terminal hotdog fold" evidence="6">
    <location>
        <begin position="1562"/>
        <end position="1720"/>
    </location>
</feature>
<feature type="compositionally biased region" description="Pro residues" evidence="7">
    <location>
        <begin position="1750"/>
        <end position="1761"/>
    </location>
</feature>
<dbReference type="InterPro" id="IPR016039">
    <property type="entry name" value="Thiolase-like"/>
</dbReference>
<dbReference type="FunFam" id="1.10.1200.10:FF:000011">
    <property type="entry name" value="Sterigmatocystin biosynthesis polyketide synthase"/>
    <property type="match status" value="1"/>
</dbReference>
<dbReference type="PROSITE" id="PS00606">
    <property type="entry name" value="KS3_1"/>
    <property type="match status" value="1"/>
</dbReference>
<dbReference type="SMART" id="SM00827">
    <property type="entry name" value="PKS_AT"/>
    <property type="match status" value="1"/>
</dbReference>
<dbReference type="InterPro" id="IPR050091">
    <property type="entry name" value="PKS_NRPS_Biosynth_Enz"/>
</dbReference>
<dbReference type="SUPFAM" id="SSF52151">
    <property type="entry name" value="FabD/lysophospholipase-like"/>
    <property type="match status" value="1"/>
</dbReference>
<dbReference type="EMBL" id="ML738585">
    <property type="protein sequence ID" value="KAE8168586.1"/>
    <property type="molecule type" value="Genomic_DNA"/>
</dbReference>
<dbReference type="InterPro" id="IPR016036">
    <property type="entry name" value="Malonyl_transacylase_ACP-bd"/>
</dbReference>
<dbReference type="SUPFAM" id="SSF53901">
    <property type="entry name" value="Thiolase-like"/>
    <property type="match status" value="1"/>
</dbReference>
<evidence type="ECO:0000256" key="3">
    <source>
        <dbReference type="ARBA" id="ARBA00022450"/>
    </source>
</evidence>
<dbReference type="Pfam" id="PF00698">
    <property type="entry name" value="Acyl_transf_1"/>
    <property type="match status" value="1"/>
</dbReference>
<dbReference type="GO" id="GO:0006633">
    <property type="term" value="P:fatty acid biosynthetic process"/>
    <property type="evidence" value="ECO:0007669"/>
    <property type="project" value="InterPro"/>
</dbReference>
<dbReference type="PROSITE" id="PS52019">
    <property type="entry name" value="PKS_MFAS_DH"/>
    <property type="match status" value="1"/>
</dbReference>
<dbReference type="Gene3D" id="3.30.70.3290">
    <property type="match status" value="1"/>
</dbReference>
<feature type="domain" description="Carrier" evidence="8">
    <location>
        <begin position="1810"/>
        <end position="1885"/>
    </location>
</feature>
<feature type="domain" description="Ketosynthase family 3 (KS3)" evidence="9">
    <location>
        <begin position="426"/>
        <end position="860"/>
    </location>
</feature>
<feature type="compositionally biased region" description="Polar residues" evidence="7">
    <location>
        <begin position="1765"/>
        <end position="1777"/>
    </location>
</feature>
<keyword evidence="5" id="KW-0808">Transferase</keyword>
<dbReference type="PROSITE" id="PS00012">
    <property type="entry name" value="PHOSPHOPANTETHEINE"/>
    <property type="match status" value="1"/>
</dbReference>
<accession>A0A5N6VC26</accession>
<dbReference type="NCBIfam" id="TIGR04532">
    <property type="entry name" value="PT_fungal_PKS"/>
    <property type="match status" value="1"/>
</dbReference>
<dbReference type="PROSITE" id="PS50075">
    <property type="entry name" value="CARRIER"/>
    <property type="match status" value="1"/>
</dbReference>
<dbReference type="PANTHER" id="PTHR43775">
    <property type="entry name" value="FATTY ACID SYNTHASE"/>
    <property type="match status" value="1"/>
</dbReference>
<dbReference type="GO" id="GO:0004312">
    <property type="term" value="F:fatty acid synthase activity"/>
    <property type="evidence" value="ECO:0007669"/>
    <property type="project" value="TreeGrafter"/>
</dbReference>
<evidence type="ECO:0000256" key="5">
    <source>
        <dbReference type="ARBA" id="ARBA00022679"/>
    </source>
</evidence>
<proteinExistence type="predicted"/>
<dbReference type="InterPro" id="IPR049551">
    <property type="entry name" value="PKS_DH_C"/>
</dbReference>
<dbReference type="SUPFAM" id="SSF47336">
    <property type="entry name" value="ACP-like"/>
    <property type="match status" value="1"/>
</dbReference>
<dbReference type="InterPro" id="IPR001227">
    <property type="entry name" value="Ac_transferase_dom_sf"/>
</dbReference>
<feature type="domain" description="PKS/mFAS DH" evidence="10">
    <location>
        <begin position="1393"/>
        <end position="1720"/>
    </location>
</feature>
<feature type="region of interest" description="N-terminal hotdog fold" evidence="6">
    <location>
        <begin position="1393"/>
        <end position="1527"/>
    </location>
</feature>
<feature type="active site" description="Proton acceptor; for dehydratase activity" evidence="6">
    <location>
        <position position="1425"/>
    </location>
</feature>
<keyword evidence="12" id="KW-1185">Reference proteome</keyword>
<dbReference type="PANTHER" id="PTHR43775:SF24">
    <property type="entry name" value="NON-REDUCING POLYKETIDE SYNTHASE APTA-RELATED"/>
    <property type="match status" value="1"/>
</dbReference>
<dbReference type="InterPro" id="IPR016035">
    <property type="entry name" value="Acyl_Trfase/lysoPLipase"/>
</dbReference>
<dbReference type="OrthoDB" id="329835at2759"/>
<dbReference type="Gene3D" id="3.40.366.10">
    <property type="entry name" value="Malonyl-Coenzyme A Acyl Carrier Protein, domain 2"/>
    <property type="match status" value="2"/>
</dbReference>
<dbReference type="Gene3D" id="3.40.47.10">
    <property type="match status" value="1"/>
</dbReference>
<evidence type="ECO:0000313" key="12">
    <source>
        <dbReference type="Proteomes" id="UP000326950"/>
    </source>
</evidence>
<dbReference type="Pfam" id="PF22621">
    <property type="entry name" value="CurL-like_PKS_C"/>
    <property type="match status" value="1"/>
</dbReference>
<reference evidence="11 12" key="1">
    <citation type="submission" date="2019-04" db="EMBL/GenBank/DDBJ databases">
        <title>Friends and foes A comparative genomics study of 23 Aspergillus species from section Flavi.</title>
        <authorList>
            <consortium name="DOE Joint Genome Institute"/>
            <person name="Kjaerbolling I."/>
            <person name="Vesth T."/>
            <person name="Frisvad J.C."/>
            <person name="Nybo J.L."/>
            <person name="Theobald S."/>
            <person name="Kildgaard S."/>
            <person name="Isbrandt T."/>
            <person name="Kuo A."/>
            <person name="Sato A."/>
            <person name="Lyhne E.K."/>
            <person name="Kogle M.E."/>
            <person name="Wiebenga A."/>
            <person name="Kun R.S."/>
            <person name="Lubbers R.J."/>
            <person name="Makela M.R."/>
            <person name="Barry K."/>
            <person name="Chovatia M."/>
            <person name="Clum A."/>
            <person name="Daum C."/>
            <person name="Haridas S."/>
            <person name="He G."/>
            <person name="LaButti K."/>
            <person name="Lipzen A."/>
            <person name="Mondo S."/>
            <person name="Riley R."/>
            <person name="Salamov A."/>
            <person name="Simmons B.A."/>
            <person name="Magnuson J.K."/>
            <person name="Henrissat B."/>
            <person name="Mortensen U.H."/>
            <person name="Larsen T.O."/>
            <person name="Devries R.P."/>
            <person name="Grigoriev I.V."/>
            <person name="Machida M."/>
            <person name="Baker S.E."/>
            <person name="Andersen M.R."/>
        </authorList>
    </citation>
    <scope>NUCLEOTIDE SEQUENCE [LARGE SCALE GENOMIC DNA]</scope>
    <source>
        <strain evidence="11 12">CBS 117626</strain>
    </source>
</reference>
<evidence type="ECO:0000256" key="4">
    <source>
        <dbReference type="ARBA" id="ARBA00022553"/>
    </source>
</evidence>
<evidence type="ECO:0000259" key="8">
    <source>
        <dbReference type="PROSITE" id="PS50075"/>
    </source>
</evidence>
<comment type="pathway">
    <text evidence="2">Secondary metabolite biosynthesis.</text>
</comment>
<feature type="active site" description="Proton donor; for dehydratase activity" evidence="6">
    <location>
        <position position="1622"/>
    </location>
</feature>
<evidence type="ECO:0000256" key="6">
    <source>
        <dbReference type="PROSITE-ProRule" id="PRU01363"/>
    </source>
</evidence>
<evidence type="ECO:0000256" key="2">
    <source>
        <dbReference type="ARBA" id="ARBA00005179"/>
    </source>
</evidence>
<feature type="region of interest" description="Disordered" evidence="7">
    <location>
        <begin position="1730"/>
        <end position="1783"/>
    </location>
</feature>
<sequence>MIENTTVTPSESRSSSPSHAKADMDADIPDDFILFSNELPSGEVQDLIRKLHRYAMLPGYPYLVRFLQECALVLRTEVQKLPRPLRDSVPPFHDVVTLASHWDEIKSSPLSGAWDGAFLCIYEIAMLIGHHETHHISYRHPACLVGISVGLFSAAAVAVSDSLSDLVSYGTESLRTAFAFCVHVQRVSQTLETTVTEQATSVSWATVVVGVPADTIRQELDRFNHLEKSESIGTDAMPLTGVSISHVDNTSVGITGPPTRLKQLFRQSETLRSSRHSTLPIAGGLCHVQNVYDDDDVRTILEMAEVWERWGTRPVLVPLLSPFTGSPFLSSDAYHLIEAICTEALTKPLHFDKVASGVVTQLSRDTRPNGLSFQIFYYSASLMSDTIIADVTNNLSGVDVSRRCLVDWAMRHDFDQLQHSPRPPQNSKLAVVGMSCRMPGGADTTERFWELLVNGVDTHTTVPPDRFDLDAHFDPTGEKDNTVGTRFGNFIDNPGYFDAGFFNMSPREAEQTDPMQRLALVTAYEALEMAGFVPNRTPSSHVSRVGTYYGQASDDYREVNAGQKIGTYGIPGTERGFGNGRINYFFNFQGPSFNIDTACSSGLAAVQAACSALWAGEADTVVAGGLNVITSPDIYCMLSKGHFLSKTGQCKVWDIGADGYCRADGVGSVVIKRMDDALADNDVILASIVAGATNHSAESISITQPHAAAQRENYRQVMNKAGVSPLDVSFVELHGTGTQVGDAVESESVLDFFAPSGRRLHPDKRLHLGAVKSNVGHGEAAAGIASLIKVLLMYQNNMIPRHIGIQTALNPVVAQNLANRNAGVLSENRPWLPTSAFKKRYSIVNSFGAHGGNTTLLLEDAPLQNIDIYPNHPRQVVASSEVVCISAKSKASLRANIKALLGYLNTHKEPELRDIAYTTSARRIHHHIRIATSVSSISQLQSFLQAAADDVDTHARHVATATRRAIVFAFSGQGCLYHGAAAQLFEKAPLFRDQVLQLDRIVRRLGFPTILATVAGDAASIGSTRLSQRESTPCSEASHDVVALCDSSTSAISPTPTVGSPLVTQLALVVIQIALVQYWGLLGIKPSVVIGHSLGEYAALVAAGVLSVADALFLVGKRAQLMLAVCEPGSHAMLSVRGASVDRINELCRESEKDYCFEVSCVNGLTDIVVSGLREDMASLHAMLQGAGLKCVLLDIPFAFHSEQMSPILADFEHAAQYVTFKAPAIPVISPLLGQCVSKGHIIDGKYLTRATREPVDFVAALGAAMSDGVVNDKTVWIDIGPHPVCTSFASNYYEKGTTQTFASLRRGDETLATFTGTLAALHCLGFPVAWNEYFDLRENPARLLHLNSYQWNYKNYWIPYEGSWTLDKANAGQSSKSNSSAAVSAFFTSSVQQIISEEYGSSIGQMKALSNLHHPDLRGAADGHKLNGRSVVTGSIWADITLTVGEYMYKKMVPDGGTSHMDVKNMEVNEAQVLHPEASQVIQIEGVLDMSQRQTTVKLYSASPDGTRNTDKAFATAIVCYEDAQTWQEQWQMTSHLVAARANSLWEMTTGGGHNSPDKGKVSHFSQSVVYQLFANVVDYGARYRGMQRVALSEDTLEATADVVLDNDQHGTWHIPPHWIDSAFQLAGFVMNSFGVQGDGKIAGSSRDFFYITPGWRHFRLLERLEPGPDVTYRNFVRMFPVDGEPGAYAGDIYLHRGERLVGVCAGVKFKAVPRVLMPVLFPRIETGKRRNQSVESHSAKGKGNDACSPPPSFPVPVFPNPERLTTPTTEAVQSQHQDHAGISRNTQNPAPAAVVTPQVQPVKGGQDQSQHPQATACLALISEETGLDLDDLRGDAAFAELGVDSLMSLALSAKIRSELGIDMQASIFLQCPTVQDLVTWLSK</sequence>
<name>A0A5N6VC26_ASPTM</name>
<dbReference type="InterPro" id="IPR032088">
    <property type="entry name" value="SAT"/>
</dbReference>
<dbReference type="Proteomes" id="UP000326950">
    <property type="component" value="Unassembled WGS sequence"/>
</dbReference>
<evidence type="ECO:0000259" key="10">
    <source>
        <dbReference type="PROSITE" id="PS52019"/>
    </source>
</evidence>
<evidence type="ECO:0000259" key="9">
    <source>
        <dbReference type="PROSITE" id="PS52004"/>
    </source>
</evidence>
<dbReference type="SMART" id="SM00825">
    <property type="entry name" value="PKS_KS"/>
    <property type="match status" value="1"/>
</dbReference>
<dbReference type="InterPro" id="IPR036736">
    <property type="entry name" value="ACP-like_sf"/>
</dbReference>
<dbReference type="Gene3D" id="3.30.70.250">
    <property type="entry name" value="Malonyl-CoA ACP transacylase, ACP-binding"/>
    <property type="match status" value="1"/>
</dbReference>